<reference evidence="1" key="1">
    <citation type="submission" date="2023-10" db="EMBL/GenBank/DDBJ databases">
        <authorList>
            <person name="Hackl T."/>
        </authorList>
    </citation>
    <scope>NUCLEOTIDE SEQUENCE</scope>
</reference>
<evidence type="ECO:0000313" key="2">
    <source>
        <dbReference type="Proteomes" id="UP001295740"/>
    </source>
</evidence>
<sequence length="178" mass="19874">MIQYPRQMDLRQIAFQGGLPWAIPRIEARLSNFAREQGAIPVSGQAYDSDTIINVRWLSSAPLIAIWTLESAFLLLTIRRCCGAPDRVLWKTSSLPLIYHGFEHWDVVGDIGKAAAAGGGVDTVSGMERLTRNFHARLRRDPVDGEIRLVRECALLELHVLAGHSDGPWKMSGFILLR</sequence>
<comment type="caution">
    <text evidence="1">The sequence shown here is derived from an EMBL/GenBank/DDBJ whole genome shotgun (WGS) entry which is preliminary data.</text>
</comment>
<accession>A0AAI8V8E2</accession>
<dbReference type="AlphaFoldDB" id="A0AAI8V8E2"/>
<dbReference type="EMBL" id="CAUWAG010000003">
    <property type="protein sequence ID" value="CAJ2500218.1"/>
    <property type="molecule type" value="Genomic_DNA"/>
</dbReference>
<proteinExistence type="predicted"/>
<evidence type="ECO:0000313" key="1">
    <source>
        <dbReference type="EMBL" id="CAJ2500218.1"/>
    </source>
</evidence>
<organism evidence="1 2">
    <name type="scientific">Anthostomella pinea</name>
    <dbReference type="NCBI Taxonomy" id="933095"/>
    <lineage>
        <taxon>Eukaryota</taxon>
        <taxon>Fungi</taxon>
        <taxon>Dikarya</taxon>
        <taxon>Ascomycota</taxon>
        <taxon>Pezizomycotina</taxon>
        <taxon>Sordariomycetes</taxon>
        <taxon>Xylariomycetidae</taxon>
        <taxon>Xylariales</taxon>
        <taxon>Xylariaceae</taxon>
        <taxon>Anthostomella</taxon>
    </lineage>
</organism>
<gene>
    <name evidence="1" type="ORF">KHLLAP_LOCUS686</name>
</gene>
<keyword evidence="2" id="KW-1185">Reference proteome</keyword>
<protein>
    <submittedName>
        <fullName evidence="1">Uu.00g030710.m01.CDS01</fullName>
    </submittedName>
</protein>
<name>A0AAI8V8E2_9PEZI</name>
<dbReference type="Proteomes" id="UP001295740">
    <property type="component" value="Unassembled WGS sequence"/>
</dbReference>